<dbReference type="Gene3D" id="3.40.30.10">
    <property type="entry name" value="Glutaredoxin"/>
    <property type="match status" value="1"/>
</dbReference>
<proteinExistence type="predicted"/>
<dbReference type="GO" id="GO:0016491">
    <property type="term" value="F:oxidoreductase activity"/>
    <property type="evidence" value="ECO:0007669"/>
    <property type="project" value="InterPro"/>
</dbReference>
<keyword evidence="2" id="KW-1185">Reference proteome</keyword>
<dbReference type="WBParaSite" id="PSAMB.scaffold242size62273.g3876.t1">
    <property type="protein sequence ID" value="PSAMB.scaffold242size62273.g3876.t1"/>
    <property type="gene ID" value="PSAMB.scaffold242size62273.g3876"/>
</dbReference>
<sequence length="338" mass="37915">MKSAIALSRLCNMLTDYEEILSNEFAKENIDLEDFYKKHFVKNQLSEVFLPLYLDYYKAKGEMSEADFVETDAGNKSNGLDKNSEDLRYCEQKWDDLMMKIQGKMTSVWKANEKNYTNIMNAGNIGLIDCEKQKKVTLKNVIAAKFARYTLFVFIRFFGCPVCFDHVQSLVERAKEFDAKLTNVVIVCKGSREGGVKWKQLAGVTFPLLADEDGDFVRYLHFGVDIYNLCCTGLFQKRAQLQVTGDTVFKGLVEDKIHSIYQMGGAIIVDCKGQVVYFFKSKDAYERPPVAELLSSIPSPAADSACSSALIDVEKKATAWSNDSVASPCSVCGGCNIM</sequence>
<dbReference type="InterPro" id="IPR000866">
    <property type="entry name" value="AhpC/TSA"/>
</dbReference>
<evidence type="ECO:0000313" key="2">
    <source>
        <dbReference type="Proteomes" id="UP000887566"/>
    </source>
</evidence>
<reference evidence="3" key="1">
    <citation type="submission" date="2022-11" db="UniProtKB">
        <authorList>
            <consortium name="WormBaseParasite"/>
        </authorList>
    </citation>
    <scope>IDENTIFICATION</scope>
</reference>
<name>A0A914VUJ2_9BILA</name>
<accession>A0A914VUJ2</accession>
<organism evidence="2 3">
    <name type="scientific">Plectus sambesii</name>
    <dbReference type="NCBI Taxonomy" id="2011161"/>
    <lineage>
        <taxon>Eukaryota</taxon>
        <taxon>Metazoa</taxon>
        <taxon>Ecdysozoa</taxon>
        <taxon>Nematoda</taxon>
        <taxon>Chromadorea</taxon>
        <taxon>Plectida</taxon>
        <taxon>Plectina</taxon>
        <taxon>Plectoidea</taxon>
        <taxon>Plectidae</taxon>
        <taxon>Plectus</taxon>
    </lineage>
</organism>
<dbReference type="AlphaFoldDB" id="A0A914VUJ2"/>
<evidence type="ECO:0000259" key="1">
    <source>
        <dbReference type="Pfam" id="PF00578"/>
    </source>
</evidence>
<dbReference type="SUPFAM" id="SSF52833">
    <property type="entry name" value="Thioredoxin-like"/>
    <property type="match status" value="1"/>
</dbReference>
<evidence type="ECO:0000313" key="3">
    <source>
        <dbReference type="WBParaSite" id="PSAMB.scaffold242size62273.g3876.t1"/>
    </source>
</evidence>
<protein>
    <submittedName>
        <fullName evidence="3">Alkyl hydroperoxide reductase subunit C/ Thiol specific antioxidant domain-containing protein</fullName>
    </submittedName>
</protein>
<feature type="domain" description="Alkyl hydroperoxide reductase subunit C/ Thiol specific antioxidant" evidence="1">
    <location>
        <begin position="131"/>
        <end position="220"/>
    </location>
</feature>
<dbReference type="InterPro" id="IPR036249">
    <property type="entry name" value="Thioredoxin-like_sf"/>
</dbReference>
<dbReference type="Proteomes" id="UP000887566">
    <property type="component" value="Unplaced"/>
</dbReference>
<dbReference type="Pfam" id="PF00578">
    <property type="entry name" value="AhpC-TSA"/>
    <property type="match status" value="1"/>
</dbReference>
<dbReference type="GO" id="GO:0016209">
    <property type="term" value="F:antioxidant activity"/>
    <property type="evidence" value="ECO:0007669"/>
    <property type="project" value="InterPro"/>
</dbReference>